<accession>A0A0V0REL8</accession>
<comment type="caution">
    <text evidence="1">The sequence shown here is derived from an EMBL/GenBank/DDBJ whole genome shotgun (WGS) entry which is preliminary data.</text>
</comment>
<dbReference type="EMBL" id="JYDL01000292">
    <property type="protein sequence ID" value="KRX12693.1"/>
    <property type="molecule type" value="Genomic_DNA"/>
</dbReference>
<protein>
    <submittedName>
        <fullName evidence="1">Uncharacterized protein</fullName>
    </submittedName>
</protein>
<organism evidence="1 2">
    <name type="scientific">Trichinella nelsoni</name>
    <dbReference type="NCBI Taxonomy" id="6336"/>
    <lineage>
        <taxon>Eukaryota</taxon>
        <taxon>Metazoa</taxon>
        <taxon>Ecdysozoa</taxon>
        <taxon>Nematoda</taxon>
        <taxon>Enoplea</taxon>
        <taxon>Dorylaimia</taxon>
        <taxon>Trichinellida</taxon>
        <taxon>Trichinellidae</taxon>
        <taxon>Trichinella</taxon>
    </lineage>
</organism>
<sequence length="84" mass="9673">MYSSYIIRGNDCDKPFNYYPYTVDYNTNIIQVIYFICSSPTLKQLPQMLKTEKFLVSVPFLTWLLNADGNGSERTGLSASFLQK</sequence>
<evidence type="ECO:0000313" key="2">
    <source>
        <dbReference type="Proteomes" id="UP000054630"/>
    </source>
</evidence>
<proteinExistence type="predicted"/>
<reference evidence="1 2" key="1">
    <citation type="submission" date="2015-01" db="EMBL/GenBank/DDBJ databases">
        <title>Evolution of Trichinella species and genotypes.</title>
        <authorList>
            <person name="Korhonen P.K."/>
            <person name="Edoardo P."/>
            <person name="Giuseppe L.R."/>
            <person name="Gasser R.B."/>
        </authorList>
    </citation>
    <scope>NUCLEOTIDE SEQUENCE [LARGE SCALE GENOMIC DNA]</scope>
    <source>
        <strain evidence="1">ISS37</strain>
    </source>
</reference>
<gene>
    <name evidence="1" type="ORF">T07_752</name>
</gene>
<evidence type="ECO:0000313" key="1">
    <source>
        <dbReference type="EMBL" id="KRX12693.1"/>
    </source>
</evidence>
<name>A0A0V0REL8_9BILA</name>
<dbReference type="AlphaFoldDB" id="A0A0V0REL8"/>
<keyword evidence="2" id="KW-1185">Reference proteome</keyword>
<dbReference type="Proteomes" id="UP000054630">
    <property type="component" value="Unassembled WGS sequence"/>
</dbReference>